<evidence type="ECO:0000313" key="2">
    <source>
        <dbReference type="EMBL" id="GAA2143335.1"/>
    </source>
</evidence>
<proteinExistence type="predicted"/>
<dbReference type="Proteomes" id="UP001500102">
    <property type="component" value="Unassembled WGS sequence"/>
</dbReference>
<gene>
    <name evidence="2" type="ORF">GCM10009825_33540</name>
</gene>
<evidence type="ECO:0008006" key="4">
    <source>
        <dbReference type="Google" id="ProtNLM"/>
    </source>
</evidence>
<sequence length="145" mass="15529">MTKDSDKGHEGDQVLWRGEPEEHDYPAAGRYLSLLTDDARAAVIVESLRLAPVTHHVAKDILRASGLPLLTRDNPHVASDLAKIADGRPLSPVLLVRGDLDAGVAAQIADGYHRVCASYLTDENTDIPVKLVAPIGPGPSRSLEP</sequence>
<protein>
    <recommendedName>
        <fullName evidence="4">ParB/Sulfiredoxin domain-containing protein</fullName>
    </recommendedName>
</protein>
<organism evidence="2 3">
    <name type="scientific">Arthrobacter humicola</name>
    <dbReference type="NCBI Taxonomy" id="409291"/>
    <lineage>
        <taxon>Bacteria</taxon>
        <taxon>Bacillati</taxon>
        <taxon>Actinomycetota</taxon>
        <taxon>Actinomycetes</taxon>
        <taxon>Micrococcales</taxon>
        <taxon>Micrococcaceae</taxon>
        <taxon>Arthrobacter</taxon>
    </lineage>
</organism>
<dbReference type="RefSeq" id="WP_344367551.1">
    <property type="nucleotide sequence ID" value="NZ_BAAAQB010000041.1"/>
</dbReference>
<evidence type="ECO:0000313" key="3">
    <source>
        <dbReference type="Proteomes" id="UP001500102"/>
    </source>
</evidence>
<name>A0ABP5LBP7_9MICC</name>
<feature type="region of interest" description="Disordered" evidence="1">
    <location>
        <begin position="1"/>
        <end position="20"/>
    </location>
</feature>
<evidence type="ECO:0000256" key="1">
    <source>
        <dbReference type="SAM" id="MobiDB-lite"/>
    </source>
</evidence>
<reference evidence="3" key="1">
    <citation type="journal article" date="2019" name="Int. J. Syst. Evol. Microbiol.">
        <title>The Global Catalogue of Microorganisms (GCM) 10K type strain sequencing project: providing services to taxonomists for standard genome sequencing and annotation.</title>
        <authorList>
            <consortium name="The Broad Institute Genomics Platform"/>
            <consortium name="The Broad Institute Genome Sequencing Center for Infectious Disease"/>
            <person name="Wu L."/>
            <person name="Ma J."/>
        </authorList>
    </citation>
    <scope>NUCLEOTIDE SEQUENCE [LARGE SCALE GENOMIC DNA]</scope>
    <source>
        <strain evidence="3">JCM 15921</strain>
    </source>
</reference>
<accession>A0ABP5LBP7</accession>
<comment type="caution">
    <text evidence="2">The sequence shown here is derived from an EMBL/GenBank/DDBJ whole genome shotgun (WGS) entry which is preliminary data.</text>
</comment>
<keyword evidence="3" id="KW-1185">Reference proteome</keyword>
<dbReference type="EMBL" id="BAAAQB010000041">
    <property type="protein sequence ID" value="GAA2143335.1"/>
    <property type="molecule type" value="Genomic_DNA"/>
</dbReference>